<feature type="compositionally biased region" description="Low complexity" evidence="1">
    <location>
        <begin position="66"/>
        <end position="89"/>
    </location>
</feature>
<dbReference type="EMBL" id="AB024056">
    <property type="protein sequence ID" value="BAA75485.1"/>
    <property type="molecule type" value="Genomic_DNA"/>
</dbReference>
<protein>
    <submittedName>
        <fullName evidence="2">DNA-binding protein</fullName>
    </submittedName>
</protein>
<feature type="region of interest" description="Disordered" evidence="1">
    <location>
        <begin position="24"/>
        <end position="96"/>
    </location>
</feature>
<evidence type="ECO:0000256" key="1">
    <source>
        <dbReference type="SAM" id="MobiDB-lite"/>
    </source>
</evidence>
<evidence type="ECO:0000313" key="2">
    <source>
        <dbReference type="EMBL" id="BAA75485.1"/>
    </source>
</evidence>
<dbReference type="GO" id="GO:0003677">
    <property type="term" value="F:DNA binding"/>
    <property type="evidence" value="ECO:0007669"/>
    <property type="project" value="UniProtKB-KW"/>
</dbReference>
<name>Q9Z9I4_STRFR</name>
<organism evidence="2">
    <name type="scientific">Streptomyces fradiae</name>
    <name type="common">Streptomyces roseoflavus</name>
    <dbReference type="NCBI Taxonomy" id="1906"/>
    <lineage>
        <taxon>Bacteria</taxon>
        <taxon>Bacillati</taxon>
        <taxon>Actinomycetota</taxon>
        <taxon>Actinomycetes</taxon>
        <taxon>Kitasatosporales</taxon>
        <taxon>Streptomycetaceae</taxon>
        <taxon>Streptomyces</taxon>
    </lineage>
</organism>
<accession>Q9Z9I4</accession>
<proteinExistence type="predicted"/>
<dbReference type="AlphaFoldDB" id="Q9Z9I4"/>
<keyword evidence="2" id="KW-0238">DNA-binding</keyword>
<reference evidence="2" key="1">
    <citation type="submission" date="1999-02" db="EMBL/GenBank/DDBJ databases">
        <title>Streptomyces fradiae beta-lactamase regulator proteins.</title>
        <authorList>
            <person name="Ogawara H."/>
            <person name="Urabe H."/>
        </authorList>
    </citation>
    <scope>NUCLEOTIDE SEQUENCE</scope>
    <source>
        <strain evidence="2">Y59</strain>
    </source>
</reference>
<sequence>MPSGRVSTFTCVASAFTRYQPTAPVLSAGDQGRGTGGRGLLSRTTTWTPSNVRRSRRENGPGAYWTALPASSVTTSSTSSRRSGSLGRAARSRASR</sequence>